<evidence type="ECO:0000259" key="1">
    <source>
        <dbReference type="PROSITE" id="PS51339"/>
    </source>
</evidence>
<proteinExistence type="predicted"/>
<reference evidence="2 3" key="1">
    <citation type="submission" date="2023-11" db="EMBL/GenBank/DDBJ databases">
        <title>Halocaridina rubra genome assembly.</title>
        <authorList>
            <person name="Smith C."/>
        </authorList>
    </citation>
    <scope>NUCLEOTIDE SEQUENCE [LARGE SCALE GENOMIC DNA]</scope>
    <source>
        <strain evidence="2">EP-1</strain>
        <tissue evidence="2">Whole</tissue>
    </source>
</reference>
<dbReference type="AlphaFoldDB" id="A0AAN9AD90"/>
<protein>
    <recommendedName>
        <fullName evidence="1">Myotubularin phosphatase domain-containing protein</fullName>
    </recommendedName>
</protein>
<dbReference type="PROSITE" id="PS51339">
    <property type="entry name" value="PPASE_MYOTUBULARIN"/>
    <property type="match status" value="1"/>
</dbReference>
<comment type="caution">
    <text evidence="2">The sequence shown here is derived from an EMBL/GenBank/DDBJ whole genome shotgun (WGS) entry which is preliminary data.</text>
</comment>
<name>A0AAN9AD90_HALRR</name>
<evidence type="ECO:0000313" key="3">
    <source>
        <dbReference type="Proteomes" id="UP001381693"/>
    </source>
</evidence>
<sequence length="67" mass="7898">MPETFKKHFSLYLSAHLDDLYCFHYTASNDDQLKRNGWDIYSPASEYHRMGVPNEAWSPTALNHSYE</sequence>
<feature type="non-terminal residue" evidence="2">
    <location>
        <position position="67"/>
    </location>
</feature>
<organism evidence="2 3">
    <name type="scientific">Halocaridina rubra</name>
    <name type="common">Hawaiian red shrimp</name>
    <dbReference type="NCBI Taxonomy" id="373956"/>
    <lineage>
        <taxon>Eukaryota</taxon>
        <taxon>Metazoa</taxon>
        <taxon>Ecdysozoa</taxon>
        <taxon>Arthropoda</taxon>
        <taxon>Crustacea</taxon>
        <taxon>Multicrustacea</taxon>
        <taxon>Malacostraca</taxon>
        <taxon>Eumalacostraca</taxon>
        <taxon>Eucarida</taxon>
        <taxon>Decapoda</taxon>
        <taxon>Pleocyemata</taxon>
        <taxon>Caridea</taxon>
        <taxon>Atyoidea</taxon>
        <taxon>Atyidae</taxon>
        <taxon>Halocaridina</taxon>
    </lineage>
</organism>
<accession>A0AAN9AD90</accession>
<dbReference type="Proteomes" id="UP001381693">
    <property type="component" value="Unassembled WGS sequence"/>
</dbReference>
<keyword evidence="3" id="KW-1185">Reference proteome</keyword>
<dbReference type="Pfam" id="PF06602">
    <property type="entry name" value="Myotub-related"/>
    <property type="match status" value="1"/>
</dbReference>
<feature type="domain" description="Myotubularin phosphatase" evidence="1">
    <location>
        <begin position="37"/>
        <end position="67"/>
    </location>
</feature>
<dbReference type="InterPro" id="IPR010569">
    <property type="entry name" value="Myotubularin-like_Pase_dom"/>
</dbReference>
<evidence type="ECO:0000313" key="2">
    <source>
        <dbReference type="EMBL" id="KAK7080107.1"/>
    </source>
</evidence>
<gene>
    <name evidence="2" type="ORF">SK128_024084</name>
</gene>
<dbReference type="EMBL" id="JAXCGZ010006131">
    <property type="protein sequence ID" value="KAK7080107.1"/>
    <property type="molecule type" value="Genomic_DNA"/>
</dbReference>